<name>Q141T6_PARXL</name>
<dbReference type="Proteomes" id="UP000001817">
    <property type="component" value="Chromosome 1"/>
</dbReference>
<dbReference type="STRING" id="266265.Bxe_A3076"/>
<evidence type="ECO:0000313" key="2">
    <source>
        <dbReference type="Proteomes" id="UP000001817"/>
    </source>
</evidence>
<dbReference type="KEGG" id="bxb:DR64_758"/>
<dbReference type="PATRIC" id="fig|266265.5.peg.1409"/>
<keyword evidence="2" id="KW-1185">Reference proteome</keyword>
<reference evidence="1 2" key="1">
    <citation type="journal article" date="2006" name="Proc. Natl. Acad. Sci. U.S.A.">
        <title>Burkholderia xenovorans LB400 harbors a multi-replicon, 9.73-Mbp genome shaped for versatility.</title>
        <authorList>
            <person name="Chain P.S."/>
            <person name="Denef V.J."/>
            <person name="Konstantinidis K.T."/>
            <person name="Vergez L.M."/>
            <person name="Agullo L."/>
            <person name="Reyes V.L."/>
            <person name="Hauser L."/>
            <person name="Cordova M."/>
            <person name="Gomez L."/>
            <person name="Gonzalez M."/>
            <person name="Land M."/>
            <person name="Lao V."/>
            <person name="Larimer F."/>
            <person name="LiPuma J.J."/>
            <person name="Mahenthiralingam E."/>
            <person name="Malfatti S.A."/>
            <person name="Marx C.J."/>
            <person name="Parnell J.J."/>
            <person name="Ramette A."/>
            <person name="Richardson P."/>
            <person name="Seeger M."/>
            <person name="Smith D."/>
            <person name="Spilker T."/>
            <person name="Sul W.J."/>
            <person name="Tsoi T.V."/>
            <person name="Ulrich L.E."/>
            <person name="Zhulin I.B."/>
            <person name="Tiedje J.M."/>
        </authorList>
    </citation>
    <scope>NUCLEOTIDE SEQUENCE [LARGE SCALE GENOMIC DNA]</scope>
    <source>
        <strain evidence="1 2">LB400</strain>
    </source>
</reference>
<dbReference type="KEGG" id="bxe:Bxe_A3076"/>
<sequence>MSVRAKFKVISTTQRKHWDIQKGNIHEIQLEPVTSGSTENESFYAATPHGAINLQTVNEEAGAQFELGAEYYIDFTKA</sequence>
<dbReference type="AlphaFoldDB" id="Q141T6"/>
<dbReference type="EMBL" id="CP000270">
    <property type="protein sequence ID" value="ABE29903.1"/>
    <property type="molecule type" value="Genomic_DNA"/>
</dbReference>
<accession>Q141T6</accession>
<gene>
    <name evidence="1" type="ORF">Bxe_A3076</name>
</gene>
<proteinExistence type="predicted"/>
<protein>
    <submittedName>
        <fullName evidence="1">Uncharacterized protein</fullName>
    </submittedName>
</protein>
<organism evidence="1 2">
    <name type="scientific">Paraburkholderia xenovorans (strain LB400)</name>
    <dbReference type="NCBI Taxonomy" id="266265"/>
    <lineage>
        <taxon>Bacteria</taxon>
        <taxon>Pseudomonadati</taxon>
        <taxon>Pseudomonadota</taxon>
        <taxon>Betaproteobacteria</taxon>
        <taxon>Burkholderiales</taxon>
        <taxon>Burkholderiaceae</taxon>
        <taxon>Paraburkholderia</taxon>
    </lineage>
</organism>
<dbReference type="RefSeq" id="WP_011487617.1">
    <property type="nucleotide sequence ID" value="NC_007951.1"/>
</dbReference>
<evidence type="ECO:0000313" key="1">
    <source>
        <dbReference type="EMBL" id="ABE29903.1"/>
    </source>
</evidence>